<protein>
    <submittedName>
        <fullName evidence="3">Tyrosine-type recombinase/integrase</fullName>
    </submittedName>
</protein>
<comment type="caution">
    <text evidence="3">The sequence shown here is derived from an EMBL/GenBank/DDBJ whole genome shotgun (WGS) entry which is preliminary data.</text>
</comment>
<dbReference type="InterPro" id="IPR002104">
    <property type="entry name" value="Integrase_catalytic"/>
</dbReference>
<dbReference type="SUPFAM" id="SSF56349">
    <property type="entry name" value="DNA breaking-rejoining enzymes"/>
    <property type="match status" value="1"/>
</dbReference>
<dbReference type="GO" id="GO:0015074">
    <property type="term" value="P:DNA integration"/>
    <property type="evidence" value="ECO:0007669"/>
    <property type="project" value="InterPro"/>
</dbReference>
<dbReference type="Gene3D" id="1.10.443.10">
    <property type="entry name" value="Intergrase catalytic core"/>
    <property type="match status" value="1"/>
</dbReference>
<dbReference type="GO" id="GO:0003677">
    <property type="term" value="F:DNA binding"/>
    <property type="evidence" value="ECO:0007669"/>
    <property type="project" value="InterPro"/>
</dbReference>
<dbReference type="InterPro" id="IPR013762">
    <property type="entry name" value="Integrase-like_cat_sf"/>
</dbReference>
<dbReference type="RefSeq" id="WP_261274112.1">
    <property type="nucleotide sequence ID" value="NZ_JAMTCC010000107.1"/>
</dbReference>
<name>A0A9X3AWD2_9GAMM</name>
<evidence type="ECO:0000313" key="4">
    <source>
        <dbReference type="Proteomes" id="UP001155604"/>
    </source>
</evidence>
<evidence type="ECO:0000259" key="2">
    <source>
        <dbReference type="PROSITE" id="PS51898"/>
    </source>
</evidence>
<feature type="domain" description="Tyr recombinase" evidence="2">
    <location>
        <begin position="1"/>
        <end position="105"/>
    </location>
</feature>
<proteinExistence type="predicted"/>
<keyword evidence="4" id="KW-1185">Reference proteome</keyword>
<reference evidence="3" key="1">
    <citation type="journal article" date="2023" name="Int. J. Syst. Evol. Microbiol.">
        <title>&lt;i&gt;Shewanella septentrionalis&lt;/i&gt; sp. nov. and &lt;i&gt;Shewanella holmiensis&lt;/i&gt; sp. nov., isolated from Baltic Sea water and sediments.</title>
        <authorList>
            <person name="Martin-Rodriguez A.J."/>
            <person name="Thorell K."/>
            <person name="Joffre E."/>
            <person name="Jensie-Markopoulos S."/>
            <person name="Moore E.R.B."/>
            <person name="Sjoling A."/>
        </authorList>
    </citation>
    <scope>NUCLEOTIDE SEQUENCE</scope>
    <source>
        <strain evidence="3">SP1W3</strain>
    </source>
</reference>
<dbReference type="EMBL" id="JAMTCC010000107">
    <property type="protein sequence ID" value="MCT7948151.1"/>
    <property type="molecule type" value="Genomic_DNA"/>
</dbReference>
<sequence>KTVFLSSFARELLSDWPQVSEHLFWHQSPSQPFTPACLDRFWRPLRQTIHLNDVRIHDLRHTYASIAVKHNINILTIGRLLGHALPETTLKYTHLAKRDVQQAANVVSQLIAGEMQR</sequence>
<organism evidence="3 4">
    <name type="scientific">Shewanella septentrionalis</name>
    <dbReference type="NCBI Taxonomy" id="2952223"/>
    <lineage>
        <taxon>Bacteria</taxon>
        <taxon>Pseudomonadati</taxon>
        <taxon>Pseudomonadota</taxon>
        <taxon>Gammaproteobacteria</taxon>
        <taxon>Alteromonadales</taxon>
        <taxon>Shewanellaceae</taxon>
        <taxon>Shewanella</taxon>
    </lineage>
</organism>
<dbReference type="Pfam" id="PF00589">
    <property type="entry name" value="Phage_integrase"/>
    <property type="match status" value="1"/>
</dbReference>
<gene>
    <name evidence="3" type="ORF">NE536_22680</name>
</gene>
<evidence type="ECO:0000256" key="1">
    <source>
        <dbReference type="ARBA" id="ARBA00023172"/>
    </source>
</evidence>
<evidence type="ECO:0000313" key="3">
    <source>
        <dbReference type="EMBL" id="MCT7948151.1"/>
    </source>
</evidence>
<dbReference type="GO" id="GO:0006310">
    <property type="term" value="P:DNA recombination"/>
    <property type="evidence" value="ECO:0007669"/>
    <property type="project" value="UniProtKB-KW"/>
</dbReference>
<dbReference type="PROSITE" id="PS51898">
    <property type="entry name" value="TYR_RECOMBINASE"/>
    <property type="match status" value="1"/>
</dbReference>
<dbReference type="Proteomes" id="UP001155604">
    <property type="component" value="Unassembled WGS sequence"/>
</dbReference>
<keyword evidence="1" id="KW-0233">DNA recombination</keyword>
<accession>A0A9X3AWD2</accession>
<feature type="non-terminal residue" evidence="3">
    <location>
        <position position="1"/>
    </location>
</feature>
<dbReference type="AlphaFoldDB" id="A0A9X3AWD2"/>
<dbReference type="InterPro" id="IPR011010">
    <property type="entry name" value="DNA_brk_join_enz"/>
</dbReference>